<dbReference type="InterPro" id="IPR004603">
    <property type="entry name" value="DNA_mismatch_endonuc_vsr"/>
</dbReference>
<comment type="function">
    <text evidence="6">May nick specific sequences that contain T:G mispairs resulting from m5C-deamination.</text>
</comment>
<comment type="similarity">
    <text evidence="6">Belongs to the vsr family.</text>
</comment>
<keyword evidence="8" id="KW-1185">Reference proteome</keyword>
<keyword evidence="1 6" id="KW-0540">Nuclease</keyword>
<dbReference type="SUPFAM" id="SSF52980">
    <property type="entry name" value="Restriction endonuclease-like"/>
    <property type="match status" value="1"/>
</dbReference>
<reference evidence="7 8" key="1">
    <citation type="submission" date="2012-01" db="EMBL/GenBank/DDBJ databases">
        <title>The Genome Sequence of Scardovia wiggsiae F0424.</title>
        <authorList>
            <consortium name="The Broad Institute Genome Sequencing Platform"/>
            <person name="Earl A."/>
            <person name="Ward D."/>
            <person name="Feldgarden M."/>
            <person name="Gevers D."/>
            <person name="Izard J."/>
            <person name="Ganesan A."/>
            <person name="Baranova O.V."/>
            <person name="Blanton J.M."/>
            <person name="Tanner A.C."/>
            <person name="Mathney J."/>
            <person name="Dewhirst F.E."/>
            <person name="Young S.K."/>
            <person name="Zeng Q."/>
            <person name="Gargeya S."/>
            <person name="Fitzgerald M."/>
            <person name="Haas B."/>
            <person name="Abouelleil A."/>
            <person name="Alvarado L."/>
            <person name="Arachchi H.M."/>
            <person name="Berlin A."/>
            <person name="Chapman S.B."/>
            <person name="Gearin G."/>
            <person name="Goldberg J."/>
            <person name="Griggs A."/>
            <person name="Gujja S."/>
            <person name="Hansen M."/>
            <person name="Heiman D."/>
            <person name="Howarth C."/>
            <person name="Larimer J."/>
            <person name="Lui A."/>
            <person name="MacDonald P.J.P."/>
            <person name="McCowen C."/>
            <person name="Montmayeur A."/>
            <person name="Murphy C."/>
            <person name="Neiman D."/>
            <person name="Pearson M."/>
            <person name="Priest M."/>
            <person name="Roberts A."/>
            <person name="Saif S."/>
            <person name="Shea T."/>
            <person name="Sisk P."/>
            <person name="Stolte C."/>
            <person name="Sykes S."/>
            <person name="Wortman J."/>
            <person name="Nusbaum C."/>
            <person name="Birren B."/>
        </authorList>
    </citation>
    <scope>NUCLEOTIDE SEQUENCE [LARGE SCALE GENOMIC DNA]</scope>
    <source>
        <strain evidence="7 8">F0424</strain>
    </source>
</reference>
<dbReference type="Proteomes" id="UP000006415">
    <property type="component" value="Unassembled WGS sequence"/>
</dbReference>
<dbReference type="InterPro" id="IPR011335">
    <property type="entry name" value="Restrct_endonuc-II-like"/>
</dbReference>
<evidence type="ECO:0000256" key="1">
    <source>
        <dbReference type="ARBA" id="ARBA00022722"/>
    </source>
</evidence>
<comment type="caution">
    <text evidence="7">The sequence shown here is derived from an EMBL/GenBank/DDBJ whole genome shotgun (WGS) entry which is preliminary data.</text>
</comment>
<dbReference type="GO" id="GO:0004519">
    <property type="term" value="F:endonuclease activity"/>
    <property type="evidence" value="ECO:0007669"/>
    <property type="project" value="UniProtKB-KW"/>
</dbReference>
<dbReference type="GO" id="GO:0016787">
    <property type="term" value="F:hydrolase activity"/>
    <property type="evidence" value="ECO:0007669"/>
    <property type="project" value="UniProtKB-KW"/>
</dbReference>
<dbReference type="Gene3D" id="3.40.960.10">
    <property type="entry name" value="VSR Endonuclease"/>
    <property type="match status" value="1"/>
</dbReference>
<dbReference type="AlphaFoldDB" id="J0X113"/>
<evidence type="ECO:0000313" key="7">
    <source>
        <dbReference type="EMBL" id="EJD65524.1"/>
    </source>
</evidence>
<dbReference type="GO" id="GO:0006298">
    <property type="term" value="P:mismatch repair"/>
    <property type="evidence" value="ECO:0007669"/>
    <property type="project" value="UniProtKB-UniRule"/>
</dbReference>
<dbReference type="HOGENOM" id="CLU_111913_1_1_11"/>
<organism evidence="7 8">
    <name type="scientific">Scardovia wiggsiae F0424</name>
    <dbReference type="NCBI Taxonomy" id="857290"/>
    <lineage>
        <taxon>Bacteria</taxon>
        <taxon>Bacillati</taxon>
        <taxon>Actinomycetota</taxon>
        <taxon>Actinomycetes</taxon>
        <taxon>Bifidobacteriales</taxon>
        <taxon>Bifidobacteriaceae</taxon>
        <taxon>Scardovia</taxon>
    </lineage>
</organism>
<dbReference type="STRING" id="857290.HMPREF9156_00288"/>
<evidence type="ECO:0000256" key="3">
    <source>
        <dbReference type="ARBA" id="ARBA00022763"/>
    </source>
</evidence>
<gene>
    <name evidence="7" type="ORF">HMPREF9156_00288</name>
</gene>
<dbReference type="NCBIfam" id="TIGR00632">
    <property type="entry name" value="vsr"/>
    <property type="match status" value="1"/>
</dbReference>
<dbReference type="OrthoDB" id="9801520at2"/>
<proteinExistence type="inferred from homology"/>
<protein>
    <recommendedName>
        <fullName evidence="6">Very short patch repair endonuclease</fullName>
        <ecNumber evidence="6">3.1.-.-</ecNumber>
    </recommendedName>
</protein>
<accession>J0X113</accession>
<keyword evidence="4 6" id="KW-0378">Hydrolase</keyword>
<keyword evidence="2 6" id="KW-0255">Endonuclease</keyword>
<dbReference type="CDD" id="cd00221">
    <property type="entry name" value="Vsr"/>
    <property type="match status" value="1"/>
</dbReference>
<evidence type="ECO:0000313" key="8">
    <source>
        <dbReference type="Proteomes" id="UP000006415"/>
    </source>
</evidence>
<evidence type="ECO:0000256" key="5">
    <source>
        <dbReference type="ARBA" id="ARBA00023204"/>
    </source>
</evidence>
<dbReference type="Pfam" id="PF03852">
    <property type="entry name" value="Vsr"/>
    <property type="match status" value="1"/>
</dbReference>
<keyword evidence="3 6" id="KW-0227">DNA damage</keyword>
<evidence type="ECO:0000256" key="6">
    <source>
        <dbReference type="PIRNR" id="PIRNR018267"/>
    </source>
</evidence>
<name>J0X113_9BIFI</name>
<dbReference type="eggNOG" id="COG3727">
    <property type="taxonomic scope" value="Bacteria"/>
</dbReference>
<dbReference type="PIRSF" id="PIRSF018267">
    <property type="entry name" value="VSR_endonuc"/>
    <property type="match status" value="1"/>
</dbReference>
<dbReference type="EMBL" id="AGZS01000001">
    <property type="protein sequence ID" value="EJD65524.1"/>
    <property type="molecule type" value="Genomic_DNA"/>
</dbReference>
<evidence type="ECO:0000256" key="4">
    <source>
        <dbReference type="ARBA" id="ARBA00022801"/>
    </source>
</evidence>
<dbReference type="RefSeq" id="WP_007147356.1">
    <property type="nucleotide sequence ID" value="NZ_AKCI01000001.1"/>
</dbReference>
<keyword evidence="5 6" id="KW-0234">DNA repair</keyword>
<evidence type="ECO:0000256" key="2">
    <source>
        <dbReference type="ARBA" id="ARBA00022759"/>
    </source>
</evidence>
<sequence>MTDRISKRQRSKNMSAIHSKNTIPEIYIRKLLFARGFRYRISNRLIIGTPDLFIKKYNLAVFVNGCFWHRHINCKYATIPKTNIKYWREKFASNINRDRRVRSELEKQGIRQLIIWECTLKKMKKNPEYRQKILTQIIDFILSDEKHGEF</sequence>
<dbReference type="EC" id="3.1.-.-" evidence="6"/>